<accession>A0A7W4ZZZ3</accession>
<name>A0A7W4ZZZ3_9ACTN</name>
<dbReference type="Proteomes" id="UP000572907">
    <property type="component" value="Unassembled WGS sequence"/>
</dbReference>
<reference evidence="1 2" key="1">
    <citation type="submission" date="2020-08" db="EMBL/GenBank/DDBJ databases">
        <title>Genomic Encyclopedia of Type Strains, Phase III (KMG-III): the genomes of soil and plant-associated and newly described type strains.</title>
        <authorList>
            <person name="Whitman W."/>
        </authorList>
    </citation>
    <scope>NUCLEOTIDE SEQUENCE [LARGE SCALE GENOMIC DNA]</scope>
    <source>
        <strain evidence="1 2">CECT 3237</strain>
    </source>
</reference>
<dbReference type="RefSeq" id="WP_184599823.1">
    <property type="nucleotide sequence ID" value="NZ_BMUP01000017.1"/>
</dbReference>
<dbReference type="AlphaFoldDB" id="A0A7W4ZZZ3"/>
<dbReference type="EMBL" id="JACHXE010000016">
    <property type="protein sequence ID" value="MBB3081742.1"/>
    <property type="molecule type" value="Genomic_DNA"/>
</dbReference>
<organism evidence="1 2">
    <name type="scientific">Streptomyces violarus</name>
    <dbReference type="NCBI Taxonomy" id="67380"/>
    <lineage>
        <taxon>Bacteria</taxon>
        <taxon>Bacillati</taxon>
        <taxon>Actinomycetota</taxon>
        <taxon>Actinomycetes</taxon>
        <taxon>Kitasatosporales</taxon>
        <taxon>Streptomycetaceae</taxon>
        <taxon>Streptomyces</taxon>
    </lineage>
</organism>
<protein>
    <submittedName>
        <fullName evidence="1">Uncharacterized protein</fullName>
    </submittedName>
</protein>
<keyword evidence="2" id="KW-1185">Reference proteome</keyword>
<proteinExistence type="predicted"/>
<sequence>MSNALLWVGSLLAGAIASAVIGIFLGSTLEYLAARTIGAVWRGGEYNVRGRWKSTYSYRSRGNAHVGEQIMQFHQVGRSVYAKNIGGTSPHRHFLKLKIDGSYLTGTWRNVARNANHYGVMQLRITADGTEMIGKWIGFDSNSSIQANSWKLIRQ</sequence>
<evidence type="ECO:0000313" key="1">
    <source>
        <dbReference type="EMBL" id="MBB3081742.1"/>
    </source>
</evidence>
<comment type="caution">
    <text evidence="1">The sequence shown here is derived from an EMBL/GenBank/DDBJ whole genome shotgun (WGS) entry which is preliminary data.</text>
</comment>
<evidence type="ECO:0000313" key="2">
    <source>
        <dbReference type="Proteomes" id="UP000572907"/>
    </source>
</evidence>
<gene>
    <name evidence="1" type="ORF">FHS41_008300</name>
</gene>